<gene>
    <name evidence="14" type="primary">rbsK_2</name>
    <name evidence="12" type="synonym">rbsK</name>
    <name evidence="14" type="ORF">TRIHO_05600</name>
</gene>
<keyword evidence="11 12" id="KW-0119">Carbohydrate metabolism</keyword>
<comment type="subcellular location">
    <subcellularLocation>
        <location evidence="12">Cytoplasm</location>
    </subcellularLocation>
</comment>
<dbReference type="EC" id="2.7.1.15" evidence="2 12"/>
<keyword evidence="9 12" id="KW-0460">Magnesium</keyword>
<dbReference type="GO" id="GO:0005524">
    <property type="term" value="F:ATP binding"/>
    <property type="evidence" value="ECO:0007669"/>
    <property type="project" value="UniProtKB-UniRule"/>
</dbReference>
<dbReference type="Gene3D" id="3.40.1190.20">
    <property type="match status" value="1"/>
</dbReference>
<keyword evidence="4 12" id="KW-0808">Transferase</keyword>
<evidence type="ECO:0000259" key="13">
    <source>
        <dbReference type="Pfam" id="PF00294"/>
    </source>
</evidence>
<dbReference type="InterPro" id="IPR029056">
    <property type="entry name" value="Ribokinase-like"/>
</dbReference>
<dbReference type="GO" id="GO:0004747">
    <property type="term" value="F:ribokinase activity"/>
    <property type="evidence" value="ECO:0007669"/>
    <property type="project" value="UniProtKB-UniRule"/>
</dbReference>
<feature type="binding site" evidence="12">
    <location>
        <position position="184"/>
    </location>
    <ligand>
        <name>ATP</name>
        <dbReference type="ChEBI" id="CHEBI:30616"/>
    </ligand>
</feature>
<comment type="caution">
    <text evidence="12">Lacks conserved residue(s) required for the propagation of feature annotation.</text>
</comment>
<feature type="binding site" evidence="12">
    <location>
        <position position="287"/>
    </location>
    <ligand>
        <name>K(+)</name>
        <dbReference type="ChEBI" id="CHEBI:29103"/>
    </ligand>
</feature>
<keyword evidence="8 12" id="KW-0067">ATP-binding</keyword>
<dbReference type="CDD" id="cd01174">
    <property type="entry name" value="ribokinase"/>
    <property type="match status" value="1"/>
</dbReference>
<evidence type="ECO:0000256" key="11">
    <source>
        <dbReference type="ARBA" id="ARBA00023277"/>
    </source>
</evidence>
<keyword evidence="7 12" id="KW-0418">Kinase</keyword>
<feature type="active site" description="Proton acceptor" evidence="12">
    <location>
        <position position="252"/>
    </location>
</feature>
<evidence type="ECO:0000256" key="1">
    <source>
        <dbReference type="ARBA" id="ARBA00005380"/>
    </source>
</evidence>
<dbReference type="PROSITE" id="PS00584">
    <property type="entry name" value="PFKB_KINASES_2"/>
    <property type="match status" value="1"/>
</dbReference>
<keyword evidence="6 12" id="KW-0547">Nucleotide-binding</keyword>
<feature type="binding site" evidence="12">
    <location>
        <begin position="220"/>
        <end position="225"/>
    </location>
    <ligand>
        <name>ATP</name>
        <dbReference type="ChEBI" id="CHEBI:30616"/>
    </ligand>
</feature>
<evidence type="ECO:0000313" key="14">
    <source>
        <dbReference type="EMBL" id="KUP94634.1"/>
    </source>
</evidence>
<organism evidence="14 15">
    <name type="scientific">Tritonibacter horizontis</name>
    <dbReference type="NCBI Taxonomy" id="1768241"/>
    <lineage>
        <taxon>Bacteria</taxon>
        <taxon>Pseudomonadati</taxon>
        <taxon>Pseudomonadota</taxon>
        <taxon>Alphaproteobacteria</taxon>
        <taxon>Rhodobacterales</taxon>
        <taxon>Paracoccaceae</taxon>
        <taxon>Tritonibacter</taxon>
    </lineage>
</organism>
<feature type="binding site" evidence="12">
    <location>
        <position position="248"/>
    </location>
    <ligand>
        <name>K(+)</name>
        <dbReference type="ChEBI" id="CHEBI:29103"/>
    </ligand>
</feature>
<evidence type="ECO:0000256" key="12">
    <source>
        <dbReference type="HAMAP-Rule" id="MF_01987"/>
    </source>
</evidence>
<comment type="similarity">
    <text evidence="1">Belongs to the carbohydrate kinase pfkB family.</text>
</comment>
<dbReference type="GO" id="GO:0005829">
    <property type="term" value="C:cytosol"/>
    <property type="evidence" value="ECO:0007669"/>
    <property type="project" value="TreeGrafter"/>
</dbReference>
<comment type="function">
    <text evidence="12">Catalyzes the phosphorylation of ribose at O-5 in a reaction requiring ATP and magnesium. The resulting D-ribose-5-phosphate can then be used either for sythesis of nucleotides, histidine, and tryptophan, or as a component of the pentose phosphate pathway.</text>
</comment>
<dbReference type="RefSeq" id="WP_232367693.1">
    <property type="nucleotide sequence ID" value="NZ_LPUY01000012.1"/>
</dbReference>
<dbReference type="GO" id="GO:0019303">
    <property type="term" value="P:D-ribose catabolic process"/>
    <property type="evidence" value="ECO:0007669"/>
    <property type="project" value="UniProtKB-UniRule"/>
</dbReference>
<feature type="binding site" evidence="12">
    <location>
        <position position="252"/>
    </location>
    <ligand>
        <name>substrate</name>
    </ligand>
</feature>
<feature type="binding site" evidence="12">
    <location>
        <position position="285"/>
    </location>
    <ligand>
        <name>K(+)</name>
        <dbReference type="ChEBI" id="CHEBI:29103"/>
    </ligand>
</feature>
<feature type="domain" description="Carbohydrate kinase PfkB" evidence="13">
    <location>
        <begin position="3"/>
        <end position="294"/>
    </location>
</feature>
<comment type="caution">
    <text evidence="14">The sequence shown here is derived from an EMBL/GenBank/DDBJ whole genome shotgun (WGS) entry which is preliminary data.</text>
</comment>
<comment type="activity regulation">
    <text evidence="12">Activated by a monovalent cation that binds near, but not in, the active site. The most likely occupant of the site in vivo is potassium. Ion binding induces a conformational change that may alter substrate affinity.</text>
</comment>
<evidence type="ECO:0000256" key="9">
    <source>
        <dbReference type="ARBA" id="ARBA00022842"/>
    </source>
</evidence>
<reference evidence="14 15" key="1">
    <citation type="submission" date="2015-12" db="EMBL/GenBank/DDBJ databases">
        <title>Genome sequence of the marine Rhodobacteraceae strain O3.65, Candidatus Tritonibacter horizontis.</title>
        <authorList>
            <person name="Poehlein A."/>
            <person name="Giebel H.A."/>
            <person name="Voget S."/>
            <person name="Brinkhoff T."/>
        </authorList>
    </citation>
    <scope>NUCLEOTIDE SEQUENCE [LARGE SCALE GENOMIC DNA]</scope>
    <source>
        <strain evidence="14 15">O3.65</strain>
    </source>
</reference>
<feature type="binding site" evidence="12">
    <location>
        <begin position="251"/>
        <end position="252"/>
    </location>
    <ligand>
        <name>ATP</name>
        <dbReference type="ChEBI" id="CHEBI:30616"/>
    </ligand>
</feature>
<dbReference type="AlphaFoldDB" id="A0A132C251"/>
<dbReference type="GO" id="GO:0046872">
    <property type="term" value="F:metal ion binding"/>
    <property type="evidence" value="ECO:0007669"/>
    <property type="project" value="UniProtKB-KW"/>
</dbReference>
<keyword evidence="12" id="KW-0963">Cytoplasm</keyword>
<evidence type="ECO:0000256" key="4">
    <source>
        <dbReference type="ARBA" id="ARBA00022679"/>
    </source>
</evidence>
<evidence type="ECO:0000256" key="2">
    <source>
        <dbReference type="ARBA" id="ARBA00012035"/>
    </source>
</evidence>
<dbReference type="InterPro" id="IPR011611">
    <property type="entry name" value="PfkB_dom"/>
</dbReference>
<dbReference type="PATRIC" id="fig|1768241.3.peg.569"/>
<evidence type="ECO:0000256" key="3">
    <source>
        <dbReference type="ARBA" id="ARBA00016943"/>
    </source>
</evidence>
<dbReference type="EMBL" id="LPUY01000012">
    <property type="protein sequence ID" value="KUP94634.1"/>
    <property type="molecule type" value="Genomic_DNA"/>
</dbReference>
<dbReference type="InterPro" id="IPR002173">
    <property type="entry name" value="Carboh/pur_kinase_PfkB_CS"/>
</dbReference>
<comment type="cofactor">
    <cofactor evidence="12">
        <name>Mg(2+)</name>
        <dbReference type="ChEBI" id="CHEBI:18420"/>
    </cofactor>
    <text evidence="12">Requires a divalent cation, most likely magnesium in vivo, as an electrophilic catalyst to aid phosphoryl group transfer. It is the chelate of the metal and the nucleotide that is the actual substrate.</text>
</comment>
<dbReference type="PANTHER" id="PTHR10584">
    <property type="entry name" value="SUGAR KINASE"/>
    <property type="match status" value="1"/>
</dbReference>
<protein>
    <recommendedName>
        <fullName evidence="3 12">Ribokinase</fullName>
        <shortName evidence="12">RK</shortName>
        <ecNumber evidence="2 12">2.7.1.15</ecNumber>
    </recommendedName>
</protein>
<dbReference type="Pfam" id="PF00294">
    <property type="entry name" value="PfkB"/>
    <property type="match status" value="1"/>
</dbReference>
<evidence type="ECO:0000313" key="15">
    <source>
        <dbReference type="Proteomes" id="UP000068382"/>
    </source>
</evidence>
<dbReference type="UniPathway" id="UPA00916">
    <property type="reaction ID" value="UER00889"/>
</dbReference>
<keyword evidence="15" id="KW-1185">Reference proteome</keyword>
<dbReference type="HAMAP" id="MF_01987">
    <property type="entry name" value="Ribokinase"/>
    <property type="match status" value="1"/>
</dbReference>
<sequence>MTVVVVGSINIDLTMYLDRWPGIGETLTARDSAVSLGGKGANQCVAATRLGAQTAMLGAIGDDSYGREAVAALQRAHITLGLKTVTESATGMACIDVGPEGDNMIRLAAGANATLSSADVREQAALFKDARVVLLQNETPLNAALEAARLGREAGACVIMDPAPVPVPVWETSVFAAFDILTPNAAEAEHILQTPLRSTQAALTGARALAAFARRGAILTMGGAGVAWCVDGSTGYLPAAAVKVVDTVAAGDCFNGALASGLAQGWDVATAIGFAVRAAALSASRKGAQISLPSRAEVEAFGTVALASENNSTV</sequence>
<dbReference type="PANTHER" id="PTHR10584:SF166">
    <property type="entry name" value="RIBOKINASE"/>
    <property type="match status" value="1"/>
</dbReference>
<evidence type="ECO:0000256" key="5">
    <source>
        <dbReference type="ARBA" id="ARBA00022723"/>
    </source>
</evidence>
<accession>A0A132C251</accession>
<dbReference type="SUPFAM" id="SSF53613">
    <property type="entry name" value="Ribokinase-like"/>
    <property type="match status" value="1"/>
</dbReference>
<name>A0A132C251_9RHOB</name>
<comment type="pathway">
    <text evidence="12">Carbohydrate metabolism; D-ribose degradation; D-ribose 5-phosphate from beta-D-ribopyranose: step 2/2.</text>
</comment>
<keyword evidence="10 12" id="KW-0630">Potassium</keyword>
<feature type="binding site" evidence="12">
    <location>
        <position position="138"/>
    </location>
    <ligand>
        <name>substrate</name>
    </ligand>
</feature>
<feature type="binding site" evidence="12">
    <location>
        <begin position="38"/>
        <end position="42"/>
    </location>
    <ligand>
        <name>substrate</name>
    </ligand>
</feature>
<dbReference type="PRINTS" id="PR00990">
    <property type="entry name" value="RIBOKINASE"/>
</dbReference>
<keyword evidence="5 12" id="KW-0479">Metal-binding</keyword>
<dbReference type="Proteomes" id="UP000068382">
    <property type="component" value="Unassembled WGS sequence"/>
</dbReference>
<feature type="binding site" evidence="12">
    <location>
        <position position="282"/>
    </location>
    <ligand>
        <name>K(+)</name>
        <dbReference type="ChEBI" id="CHEBI:29103"/>
    </ligand>
</feature>
<evidence type="ECO:0000256" key="8">
    <source>
        <dbReference type="ARBA" id="ARBA00022840"/>
    </source>
</evidence>
<evidence type="ECO:0000256" key="6">
    <source>
        <dbReference type="ARBA" id="ARBA00022741"/>
    </source>
</evidence>
<dbReference type="InterPro" id="IPR011877">
    <property type="entry name" value="Ribokinase"/>
</dbReference>
<feature type="binding site" evidence="12">
    <location>
        <begin position="10"/>
        <end position="12"/>
    </location>
    <ligand>
        <name>substrate</name>
    </ligand>
</feature>
<comment type="catalytic activity">
    <reaction evidence="12">
        <text>D-ribose + ATP = D-ribose 5-phosphate + ADP + H(+)</text>
        <dbReference type="Rhea" id="RHEA:13697"/>
        <dbReference type="ChEBI" id="CHEBI:15378"/>
        <dbReference type="ChEBI" id="CHEBI:30616"/>
        <dbReference type="ChEBI" id="CHEBI:47013"/>
        <dbReference type="ChEBI" id="CHEBI:78346"/>
        <dbReference type="ChEBI" id="CHEBI:456216"/>
        <dbReference type="EC" id="2.7.1.15"/>
    </reaction>
</comment>
<feature type="binding site" evidence="12">
    <location>
        <position position="246"/>
    </location>
    <ligand>
        <name>K(+)</name>
        <dbReference type="ChEBI" id="CHEBI:29103"/>
    </ligand>
</feature>
<evidence type="ECO:0000256" key="10">
    <source>
        <dbReference type="ARBA" id="ARBA00022958"/>
    </source>
</evidence>
<dbReference type="InterPro" id="IPR002139">
    <property type="entry name" value="Ribo/fructo_kinase"/>
</dbReference>
<feature type="binding site" evidence="12">
    <location>
        <position position="291"/>
    </location>
    <ligand>
        <name>K(+)</name>
        <dbReference type="ChEBI" id="CHEBI:29103"/>
    </ligand>
</feature>
<proteinExistence type="inferred from homology"/>
<comment type="subunit">
    <text evidence="12">Homodimer.</text>
</comment>
<comment type="similarity">
    <text evidence="12">Belongs to the carbohydrate kinase PfkB family. Ribokinase subfamily.</text>
</comment>
<evidence type="ECO:0000256" key="7">
    <source>
        <dbReference type="ARBA" id="ARBA00022777"/>
    </source>
</evidence>